<dbReference type="InterPro" id="IPR055854">
    <property type="entry name" value="DUF7431"/>
</dbReference>
<dbReference type="Pfam" id="PF24209">
    <property type="entry name" value="DUF7431"/>
    <property type="match status" value="1"/>
</dbReference>
<reference evidence="2" key="1">
    <citation type="submission" date="2021-06" db="EMBL/GenBank/DDBJ databases">
        <authorList>
            <person name="Kallberg Y."/>
            <person name="Tangrot J."/>
            <person name="Rosling A."/>
        </authorList>
    </citation>
    <scope>NUCLEOTIDE SEQUENCE</scope>
    <source>
        <strain evidence="2">MA453B</strain>
    </source>
</reference>
<feature type="domain" description="DUF7431" evidence="1">
    <location>
        <begin position="133"/>
        <end position="283"/>
    </location>
</feature>
<gene>
    <name evidence="2" type="ORF">DERYTH_LOCUS2429</name>
</gene>
<dbReference type="OrthoDB" id="2351500at2759"/>
<name>A0A9N8WRT3_9GLOM</name>
<protein>
    <submittedName>
        <fullName evidence="2">6350_t:CDS:1</fullName>
    </submittedName>
</protein>
<sequence length="306" mass="34992">APEQAFEVDVDKVTSKREIKPTNKIDKLEECKTELDTLCKKNFISYGGINALSPWLSVFFGVSYQESKITEAKTTDTNITISSIVKNGENYENWEIGEYDGIKPTFEFLDFELQKKIKEILGYKILKANVEEIKHEIPDGHECHIFASIMNKEDENVFSLCVDYEDRYSPVILVHLFASKKEKNKRYSTQIGWIVVGYPRNFDFDQAEYPIILRGYSPKISKLKNQYIASIPDTNAIPHYLKTRMLSTCVLEAPSRKTSYNPYNTTIAIGTHFTSTNHLACLFACDISKNNKLVTDDSIINLFCGE</sequence>
<dbReference type="EMBL" id="CAJVPY010000770">
    <property type="protein sequence ID" value="CAG8491353.1"/>
    <property type="molecule type" value="Genomic_DNA"/>
</dbReference>
<dbReference type="Proteomes" id="UP000789405">
    <property type="component" value="Unassembled WGS sequence"/>
</dbReference>
<evidence type="ECO:0000313" key="3">
    <source>
        <dbReference type="Proteomes" id="UP000789405"/>
    </source>
</evidence>
<accession>A0A9N8WRT3</accession>
<evidence type="ECO:0000259" key="1">
    <source>
        <dbReference type="Pfam" id="PF24209"/>
    </source>
</evidence>
<feature type="non-terminal residue" evidence="2">
    <location>
        <position position="1"/>
    </location>
</feature>
<proteinExistence type="predicted"/>
<evidence type="ECO:0000313" key="2">
    <source>
        <dbReference type="EMBL" id="CAG8491353.1"/>
    </source>
</evidence>
<organism evidence="2 3">
    <name type="scientific">Dentiscutata erythropus</name>
    <dbReference type="NCBI Taxonomy" id="1348616"/>
    <lineage>
        <taxon>Eukaryota</taxon>
        <taxon>Fungi</taxon>
        <taxon>Fungi incertae sedis</taxon>
        <taxon>Mucoromycota</taxon>
        <taxon>Glomeromycotina</taxon>
        <taxon>Glomeromycetes</taxon>
        <taxon>Diversisporales</taxon>
        <taxon>Gigasporaceae</taxon>
        <taxon>Dentiscutata</taxon>
    </lineage>
</organism>
<keyword evidence="3" id="KW-1185">Reference proteome</keyword>
<dbReference type="AlphaFoldDB" id="A0A9N8WRT3"/>
<comment type="caution">
    <text evidence="2">The sequence shown here is derived from an EMBL/GenBank/DDBJ whole genome shotgun (WGS) entry which is preliminary data.</text>
</comment>